<comment type="pathway">
    <text evidence="1">Protein modification; protein ubiquitination.</text>
</comment>
<evidence type="ECO:0000256" key="4">
    <source>
        <dbReference type="PROSITE-ProRule" id="PRU00221"/>
    </source>
</evidence>
<dbReference type="Proteomes" id="UP000046393">
    <property type="component" value="Unplaced"/>
</dbReference>
<dbReference type="GO" id="GO:0005634">
    <property type="term" value="C:nucleus"/>
    <property type="evidence" value="ECO:0007669"/>
    <property type="project" value="TreeGrafter"/>
</dbReference>
<proteinExistence type="inferred from homology"/>
<dbReference type="GO" id="GO:0007095">
    <property type="term" value="P:mitotic G2 DNA damage checkpoint signaling"/>
    <property type="evidence" value="ECO:0007669"/>
    <property type="project" value="TreeGrafter"/>
</dbReference>
<evidence type="ECO:0000256" key="1">
    <source>
        <dbReference type="ARBA" id="ARBA00004906"/>
    </source>
</evidence>
<dbReference type="InterPro" id="IPR051865">
    <property type="entry name" value="WD-repeat_CDT2_adapter"/>
</dbReference>
<name>A0A0N5AN10_9BILA</name>
<feature type="repeat" description="WD" evidence="4">
    <location>
        <begin position="124"/>
        <end position="157"/>
    </location>
</feature>
<comment type="similarity">
    <text evidence="3">Belongs to the WD repeat cdt2 family.</text>
</comment>
<evidence type="ECO:0000313" key="6">
    <source>
        <dbReference type="WBParaSite" id="SMUV_0000598401-mRNA-1"/>
    </source>
</evidence>
<dbReference type="GO" id="GO:0043161">
    <property type="term" value="P:proteasome-mediated ubiquitin-dependent protein catabolic process"/>
    <property type="evidence" value="ECO:0007669"/>
    <property type="project" value="TreeGrafter"/>
</dbReference>
<dbReference type="SUPFAM" id="SSF50978">
    <property type="entry name" value="WD40 repeat-like"/>
    <property type="match status" value="1"/>
</dbReference>
<sequence>MYKQNIFGYSSQKQFVPDSYFKSFCSERVHGSQAEWVTCQFCPDVSNEHLLVAGDQDGQFFIVDVRYSSIGLYDKLIKKSVRADKSCILELEFIPKKPYMLLSLSGHANVCMWDFEKTTRVYTFKGHEESVRSLAVSPFNPDMFVTGYRDGMICEWDQRIRSDGLGYRTPISTIVNAHSSPTFSKPYVKQKLKISTPRTVQARVGVTSLVYLDEYTVVSGSSASFKTDIRLWDMRYKSKNRPLRVLEVPKTKNARDFGVASLCLDRYRSSLFAACTDSSIYEYAINSSIKSPIAALSGTPKLDFNAFDVRLASSPISDHLLFGSGETYGLMWDLQERQEFVYKDELHCGYYPYPKYVFGGHQTEVKVVRISSLGQYIVTMDDRQWRLWEPRFNSSNRSSSQSAFEEVEYFQMPETALDSIKM</sequence>
<accession>A0A0N5AN10</accession>
<dbReference type="PANTHER" id="PTHR22852">
    <property type="entry name" value="LETHAL 2 DENTICLELESS PROTEIN RETINOIC ACID-REGULATED NUCLEAR MATRIX-ASSOCIATED PROTEIN"/>
    <property type="match status" value="1"/>
</dbReference>
<keyword evidence="4" id="KW-0853">WD repeat</keyword>
<dbReference type="InterPro" id="IPR036322">
    <property type="entry name" value="WD40_repeat_dom_sf"/>
</dbReference>
<dbReference type="Pfam" id="PF00400">
    <property type="entry name" value="WD40"/>
    <property type="match status" value="2"/>
</dbReference>
<dbReference type="Gene3D" id="2.130.10.10">
    <property type="entry name" value="YVTN repeat-like/Quinoprotein amine dehydrogenase"/>
    <property type="match status" value="2"/>
</dbReference>
<dbReference type="GO" id="GO:0030674">
    <property type="term" value="F:protein-macromolecule adaptor activity"/>
    <property type="evidence" value="ECO:0007669"/>
    <property type="project" value="TreeGrafter"/>
</dbReference>
<dbReference type="PROSITE" id="PS50082">
    <property type="entry name" value="WD_REPEATS_2"/>
    <property type="match status" value="1"/>
</dbReference>
<dbReference type="InterPro" id="IPR015943">
    <property type="entry name" value="WD40/YVTN_repeat-like_dom_sf"/>
</dbReference>
<protein>
    <submittedName>
        <fullName evidence="6">WD_REPEATS_REGION domain-containing protein</fullName>
    </submittedName>
</protein>
<dbReference type="PROSITE" id="PS50294">
    <property type="entry name" value="WD_REPEATS_REGION"/>
    <property type="match status" value="1"/>
</dbReference>
<keyword evidence="5" id="KW-1185">Reference proteome</keyword>
<evidence type="ECO:0000256" key="2">
    <source>
        <dbReference type="ARBA" id="ARBA00022786"/>
    </source>
</evidence>
<dbReference type="InterPro" id="IPR001680">
    <property type="entry name" value="WD40_rpt"/>
</dbReference>
<dbReference type="PANTHER" id="PTHR22852:SF0">
    <property type="entry name" value="DENTICLELESS PROTEIN HOMOLOG"/>
    <property type="match status" value="1"/>
</dbReference>
<dbReference type="SMART" id="SM00320">
    <property type="entry name" value="WD40"/>
    <property type="match status" value="6"/>
</dbReference>
<dbReference type="STRING" id="451379.A0A0N5AN10"/>
<organism evidence="5 6">
    <name type="scientific">Syphacia muris</name>
    <dbReference type="NCBI Taxonomy" id="451379"/>
    <lineage>
        <taxon>Eukaryota</taxon>
        <taxon>Metazoa</taxon>
        <taxon>Ecdysozoa</taxon>
        <taxon>Nematoda</taxon>
        <taxon>Chromadorea</taxon>
        <taxon>Rhabditida</taxon>
        <taxon>Spirurina</taxon>
        <taxon>Oxyuridomorpha</taxon>
        <taxon>Oxyuroidea</taxon>
        <taxon>Oxyuridae</taxon>
        <taxon>Syphacia</taxon>
    </lineage>
</organism>
<keyword evidence="2" id="KW-0833">Ubl conjugation pathway</keyword>
<dbReference type="WBParaSite" id="SMUV_0000598401-mRNA-1">
    <property type="protein sequence ID" value="SMUV_0000598401-mRNA-1"/>
    <property type="gene ID" value="SMUV_0000598401"/>
</dbReference>
<evidence type="ECO:0000256" key="3">
    <source>
        <dbReference type="ARBA" id="ARBA00038344"/>
    </source>
</evidence>
<reference evidence="6" key="1">
    <citation type="submission" date="2017-02" db="UniProtKB">
        <authorList>
            <consortium name="WormBaseParasite"/>
        </authorList>
    </citation>
    <scope>IDENTIFICATION</scope>
</reference>
<dbReference type="AlphaFoldDB" id="A0A0N5AN10"/>
<evidence type="ECO:0000313" key="5">
    <source>
        <dbReference type="Proteomes" id="UP000046393"/>
    </source>
</evidence>